<dbReference type="AlphaFoldDB" id="A0A3N4KQH8"/>
<evidence type="ECO:0000313" key="1">
    <source>
        <dbReference type="EMBL" id="RPB12760.1"/>
    </source>
</evidence>
<organism evidence="1 2">
    <name type="scientific">Morchella conica CCBAS932</name>
    <dbReference type="NCBI Taxonomy" id="1392247"/>
    <lineage>
        <taxon>Eukaryota</taxon>
        <taxon>Fungi</taxon>
        <taxon>Dikarya</taxon>
        <taxon>Ascomycota</taxon>
        <taxon>Pezizomycotina</taxon>
        <taxon>Pezizomycetes</taxon>
        <taxon>Pezizales</taxon>
        <taxon>Morchellaceae</taxon>
        <taxon>Morchella</taxon>
    </lineage>
</organism>
<dbReference type="Proteomes" id="UP000277580">
    <property type="component" value="Unassembled WGS sequence"/>
</dbReference>
<proteinExistence type="predicted"/>
<protein>
    <submittedName>
        <fullName evidence="1">Uncharacterized protein</fullName>
    </submittedName>
</protein>
<gene>
    <name evidence="1" type="ORF">P167DRAFT_587939</name>
</gene>
<sequence length="286" mass="33445">MADYWGRPALDSPAAYQEFLLFVIPTRCLWDNKAKIEDDMGRIIKLGSIHEPDTLGIRIQENLLNTVSPSLHAEVKQNIGVDPRYTYTYLMKENIQTVKRFGEWVTAGDYELTQRTFDGFNLLVLHGHIYTMAAKYMCTELQTCATIHIHRLLVYQHENIQPWHDIEFMGYLAEHHSVGDDHLRKTMVKKIAFDIKRYVHMPQYEALCMKFPRIALEITKELMPATIDPIAPLVVNHENVFILVDSPLKRLIARCLVERREKLERERVERERVEREWGGQAAQGNW</sequence>
<accession>A0A3N4KQH8</accession>
<dbReference type="InParanoid" id="A0A3N4KQH8"/>
<dbReference type="EMBL" id="ML119127">
    <property type="protein sequence ID" value="RPB12760.1"/>
    <property type="molecule type" value="Genomic_DNA"/>
</dbReference>
<dbReference type="OrthoDB" id="5343578at2759"/>
<name>A0A3N4KQH8_9PEZI</name>
<reference evidence="1 2" key="1">
    <citation type="journal article" date="2018" name="Nat. Ecol. Evol.">
        <title>Pezizomycetes genomes reveal the molecular basis of ectomycorrhizal truffle lifestyle.</title>
        <authorList>
            <person name="Murat C."/>
            <person name="Payen T."/>
            <person name="Noel B."/>
            <person name="Kuo A."/>
            <person name="Morin E."/>
            <person name="Chen J."/>
            <person name="Kohler A."/>
            <person name="Krizsan K."/>
            <person name="Balestrini R."/>
            <person name="Da Silva C."/>
            <person name="Montanini B."/>
            <person name="Hainaut M."/>
            <person name="Levati E."/>
            <person name="Barry K.W."/>
            <person name="Belfiori B."/>
            <person name="Cichocki N."/>
            <person name="Clum A."/>
            <person name="Dockter R.B."/>
            <person name="Fauchery L."/>
            <person name="Guy J."/>
            <person name="Iotti M."/>
            <person name="Le Tacon F."/>
            <person name="Lindquist E.A."/>
            <person name="Lipzen A."/>
            <person name="Malagnac F."/>
            <person name="Mello A."/>
            <person name="Molinier V."/>
            <person name="Miyauchi S."/>
            <person name="Poulain J."/>
            <person name="Riccioni C."/>
            <person name="Rubini A."/>
            <person name="Sitrit Y."/>
            <person name="Splivallo R."/>
            <person name="Traeger S."/>
            <person name="Wang M."/>
            <person name="Zifcakova L."/>
            <person name="Wipf D."/>
            <person name="Zambonelli A."/>
            <person name="Paolocci F."/>
            <person name="Nowrousian M."/>
            <person name="Ottonello S."/>
            <person name="Baldrian P."/>
            <person name="Spatafora J.W."/>
            <person name="Henrissat B."/>
            <person name="Nagy L.G."/>
            <person name="Aury J.M."/>
            <person name="Wincker P."/>
            <person name="Grigoriev I.V."/>
            <person name="Bonfante P."/>
            <person name="Martin F.M."/>
        </authorList>
    </citation>
    <scope>NUCLEOTIDE SEQUENCE [LARGE SCALE GENOMIC DNA]</scope>
    <source>
        <strain evidence="1 2">CCBAS932</strain>
    </source>
</reference>
<evidence type="ECO:0000313" key="2">
    <source>
        <dbReference type="Proteomes" id="UP000277580"/>
    </source>
</evidence>
<keyword evidence="2" id="KW-1185">Reference proteome</keyword>